<reference evidence="5" key="1">
    <citation type="journal article" date="2019" name="Int. J. Syst. Evol. Microbiol.">
        <title>The Global Catalogue of Microorganisms (GCM) 10K type strain sequencing project: providing services to taxonomists for standard genome sequencing and annotation.</title>
        <authorList>
            <consortium name="The Broad Institute Genomics Platform"/>
            <consortium name="The Broad Institute Genome Sequencing Center for Infectious Disease"/>
            <person name="Wu L."/>
            <person name="Ma J."/>
        </authorList>
    </citation>
    <scope>NUCLEOTIDE SEQUENCE [LARGE SCALE GENOMIC DNA]</scope>
    <source>
        <strain evidence="5">CGMCC 4.1467</strain>
    </source>
</reference>
<dbReference type="EMBL" id="JBHTBS010000003">
    <property type="protein sequence ID" value="MFC7337185.1"/>
    <property type="molecule type" value="Genomic_DNA"/>
</dbReference>
<dbReference type="Gene3D" id="3.40.50.880">
    <property type="match status" value="1"/>
</dbReference>
<dbReference type="RefSeq" id="WP_379711271.1">
    <property type="nucleotide sequence ID" value="NZ_JBHTBS010000003.1"/>
</dbReference>
<dbReference type="InterPro" id="IPR029010">
    <property type="entry name" value="ThuA-like"/>
</dbReference>
<feature type="signal peptide" evidence="2">
    <location>
        <begin position="1"/>
        <end position="26"/>
    </location>
</feature>
<evidence type="ECO:0000259" key="3">
    <source>
        <dbReference type="Pfam" id="PF06283"/>
    </source>
</evidence>
<dbReference type="Proteomes" id="UP001596472">
    <property type="component" value="Unassembled WGS sequence"/>
</dbReference>
<comment type="caution">
    <text evidence="4">The sequence shown here is derived from an EMBL/GenBank/DDBJ whole genome shotgun (WGS) entry which is preliminary data.</text>
</comment>
<organism evidence="4 5">
    <name type="scientific">Haloferula chungangensis</name>
    <dbReference type="NCBI Taxonomy" id="1048331"/>
    <lineage>
        <taxon>Bacteria</taxon>
        <taxon>Pseudomonadati</taxon>
        <taxon>Verrucomicrobiota</taxon>
        <taxon>Verrucomicrobiia</taxon>
        <taxon>Verrucomicrobiales</taxon>
        <taxon>Verrucomicrobiaceae</taxon>
        <taxon>Haloferula</taxon>
    </lineage>
</organism>
<gene>
    <name evidence="4" type="ORF">ACFQY0_08350</name>
</gene>
<accession>A0ABW2L7Q2</accession>
<evidence type="ECO:0000256" key="2">
    <source>
        <dbReference type="SAM" id="SignalP"/>
    </source>
</evidence>
<sequence length="327" mass="36602">MKTKLSQFVRFLPVAVTLLCVSDAQAAEKLKALIVDGQNNHEVWPKSTIMMKRYLEETGLFEVDVERTKFLWKAGREKDFLPLAGAGEGEDKKKPQADPDFSPEFDKYDVVVSNFGYNAADWPEETRRNLEKFMKEGGGLVVVHAANNSWAKWPEFNKMIGLGGWGGRNEKSGPYVYINDKGEEVRDPAPGPCGKHGPQSEFVVTMRVKDHPITKGMPDFWMHGRDECYSMLRGPAENMTILATAADTPKLKNAGRNEPMLMVIDYHKGRVFNTTLGHDTPAFESVGFINTFTRGTEWAATGKVTIPVADNFPGPDKPVLEKFEVKK</sequence>
<evidence type="ECO:0000256" key="1">
    <source>
        <dbReference type="SAM" id="MobiDB-lite"/>
    </source>
</evidence>
<protein>
    <submittedName>
        <fullName evidence="4">ThuA domain-containing protein</fullName>
    </submittedName>
</protein>
<evidence type="ECO:0000313" key="4">
    <source>
        <dbReference type="EMBL" id="MFC7337185.1"/>
    </source>
</evidence>
<name>A0ABW2L7Q2_9BACT</name>
<evidence type="ECO:0000313" key="5">
    <source>
        <dbReference type="Proteomes" id="UP001596472"/>
    </source>
</evidence>
<feature type="chain" id="PRO_5045693218" evidence="2">
    <location>
        <begin position="27"/>
        <end position="327"/>
    </location>
</feature>
<dbReference type="InterPro" id="IPR029062">
    <property type="entry name" value="Class_I_gatase-like"/>
</dbReference>
<dbReference type="PANTHER" id="PTHR40469">
    <property type="entry name" value="SECRETED GLYCOSYL HYDROLASE"/>
    <property type="match status" value="1"/>
</dbReference>
<feature type="region of interest" description="Disordered" evidence="1">
    <location>
        <begin position="83"/>
        <end position="102"/>
    </location>
</feature>
<dbReference type="SUPFAM" id="SSF52317">
    <property type="entry name" value="Class I glutamine amidotransferase-like"/>
    <property type="match status" value="1"/>
</dbReference>
<keyword evidence="2" id="KW-0732">Signal</keyword>
<keyword evidence="5" id="KW-1185">Reference proteome</keyword>
<feature type="domain" description="ThuA-like" evidence="3">
    <location>
        <begin position="101"/>
        <end position="299"/>
    </location>
</feature>
<dbReference type="Pfam" id="PF06283">
    <property type="entry name" value="ThuA"/>
    <property type="match status" value="1"/>
</dbReference>
<proteinExistence type="predicted"/>
<dbReference type="PANTHER" id="PTHR40469:SF2">
    <property type="entry name" value="GALACTOSE-BINDING DOMAIN-LIKE SUPERFAMILY PROTEIN"/>
    <property type="match status" value="1"/>
</dbReference>